<feature type="compositionally biased region" description="Low complexity" evidence="1">
    <location>
        <begin position="214"/>
        <end position="226"/>
    </location>
</feature>
<feature type="compositionally biased region" description="Polar residues" evidence="1">
    <location>
        <begin position="121"/>
        <end position="130"/>
    </location>
</feature>
<dbReference type="EMBL" id="VDEP01000271">
    <property type="protein sequence ID" value="KAA1115977.1"/>
    <property type="molecule type" value="Genomic_DNA"/>
</dbReference>
<feature type="compositionally biased region" description="Basic and acidic residues" evidence="1">
    <location>
        <begin position="177"/>
        <end position="192"/>
    </location>
</feature>
<dbReference type="Proteomes" id="UP000325313">
    <property type="component" value="Unassembled WGS sequence"/>
</dbReference>
<reference evidence="2 3" key="1">
    <citation type="submission" date="2019-05" db="EMBL/GenBank/DDBJ databases">
        <title>Emergence of the Ug99 lineage of the wheat stem rust pathogen through somatic hybridization.</title>
        <authorList>
            <person name="Li F."/>
            <person name="Upadhyaya N.M."/>
            <person name="Sperschneider J."/>
            <person name="Matny O."/>
            <person name="Nguyen-Phuc H."/>
            <person name="Mago R."/>
            <person name="Raley C."/>
            <person name="Miller M.E."/>
            <person name="Silverstein K.A.T."/>
            <person name="Henningsen E."/>
            <person name="Hirsch C.D."/>
            <person name="Visser B."/>
            <person name="Pretorius Z.A."/>
            <person name="Steffenson B.J."/>
            <person name="Schwessinger B."/>
            <person name="Dodds P.N."/>
            <person name="Figueroa M."/>
        </authorList>
    </citation>
    <scope>NUCLEOTIDE SEQUENCE [LARGE SCALE GENOMIC DNA]</scope>
    <source>
        <strain evidence="2 3">Ug99</strain>
    </source>
</reference>
<evidence type="ECO:0000313" key="3">
    <source>
        <dbReference type="Proteomes" id="UP000325313"/>
    </source>
</evidence>
<feature type="region of interest" description="Disordered" evidence="1">
    <location>
        <begin position="164"/>
        <end position="226"/>
    </location>
</feature>
<organism evidence="2 3">
    <name type="scientific">Puccinia graminis f. sp. tritici</name>
    <dbReference type="NCBI Taxonomy" id="56615"/>
    <lineage>
        <taxon>Eukaryota</taxon>
        <taxon>Fungi</taxon>
        <taxon>Dikarya</taxon>
        <taxon>Basidiomycota</taxon>
        <taxon>Pucciniomycotina</taxon>
        <taxon>Pucciniomycetes</taxon>
        <taxon>Pucciniales</taxon>
        <taxon>Pucciniaceae</taxon>
        <taxon>Puccinia</taxon>
    </lineage>
</organism>
<evidence type="ECO:0000313" key="2">
    <source>
        <dbReference type="EMBL" id="KAA1115977.1"/>
    </source>
</evidence>
<evidence type="ECO:0000256" key="1">
    <source>
        <dbReference type="SAM" id="MobiDB-lite"/>
    </source>
</evidence>
<accession>A0A5B0QRT1</accession>
<feature type="region of interest" description="Disordered" evidence="1">
    <location>
        <begin position="104"/>
        <end position="133"/>
    </location>
</feature>
<sequence length="226" mass="25259">MEQGCLLGLINNKESTKSYWSTQIGPSHQSKHLRPSRLIQQPWPQPTNSIQLEDLGPILLIETPWPTSHRLPSHPHPCSNWISLSLGPPSPHLSERTVLGQLSSPPPPATLAKQPLANCPQLKTSKTDLTSLERTDRPYPTVLTYTVDLFEKVSEPIDYHLPTWLPNHPQPPKAAHQRNDRLAEIPSERSTDTPETPGPIDQEARPQPAPSSPQTPQANQSHCYPW</sequence>
<protein>
    <submittedName>
        <fullName evidence="2">Uncharacterized protein</fullName>
    </submittedName>
</protein>
<comment type="caution">
    <text evidence="2">The sequence shown here is derived from an EMBL/GenBank/DDBJ whole genome shotgun (WGS) entry which is preliminary data.</text>
</comment>
<gene>
    <name evidence="2" type="ORF">PGTUg99_028228</name>
</gene>
<name>A0A5B0QRT1_PUCGR</name>
<proteinExistence type="predicted"/>
<dbReference type="AlphaFoldDB" id="A0A5B0QRT1"/>